<dbReference type="Pfam" id="PF06742">
    <property type="entry name" value="DUF1214"/>
    <property type="match status" value="1"/>
</dbReference>
<reference evidence="4 5" key="1">
    <citation type="journal article" date="2015" name="Stand. Genomic Sci.">
        <title>Genomic Encyclopedia of Bacterial and Archaeal Type Strains, Phase III: the genomes of soil and plant-associated and newly described type strains.</title>
        <authorList>
            <person name="Whitman W.B."/>
            <person name="Woyke T."/>
            <person name="Klenk H.P."/>
            <person name="Zhou Y."/>
            <person name="Lilburn T.G."/>
            <person name="Beck B.J."/>
            <person name="De Vos P."/>
            <person name="Vandamme P."/>
            <person name="Eisen J.A."/>
            <person name="Garrity G."/>
            <person name="Hugenholtz P."/>
            <person name="Kyrpides N.C."/>
        </authorList>
    </citation>
    <scope>NUCLEOTIDE SEQUENCE [LARGE SCALE GENOMIC DNA]</scope>
    <source>
        <strain evidence="4 5">CGMCC 1.2546</strain>
    </source>
</reference>
<dbReference type="Gene3D" id="1.10.3360.10">
    <property type="entry name" value="VPA0735-like domain"/>
    <property type="match status" value="1"/>
</dbReference>
<accession>A0A562NSV7</accession>
<dbReference type="InterPro" id="IPR010679">
    <property type="entry name" value="DUF1254"/>
</dbReference>
<comment type="caution">
    <text evidence="4">The sequence shown here is derived from an EMBL/GenBank/DDBJ whole genome shotgun (WGS) entry which is preliminary data.</text>
</comment>
<dbReference type="Pfam" id="PF06863">
    <property type="entry name" value="DUF1254"/>
    <property type="match status" value="1"/>
</dbReference>
<dbReference type="Gene3D" id="2.60.40.1610">
    <property type="entry name" value="Domain of unknown function DUF1254"/>
    <property type="match status" value="1"/>
</dbReference>
<dbReference type="InterPro" id="IPR010621">
    <property type="entry name" value="DUF1214"/>
</dbReference>
<evidence type="ECO:0008006" key="6">
    <source>
        <dbReference type="Google" id="ProtNLM"/>
    </source>
</evidence>
<keyword evidence="5" id="KW-1185">Reference proteome</keyword>
<feature type="signal peptide" evidence="1">
    <location>
        <begin position="1"/>
        <end position="19"/>
    </location>
</feature>
<evidence type="ECO:0000259" key="3">
    <source>
        <dbReference type="Pfam" id="PF06863"/>
    </source>
</evidence>
<evidence type="ECO:0000313" key="5">
    <source>
        <dbReference type="Proteomes" id="UP000317122"/>
    </source>
</evidence>
<feature type="domain" description="DUF1214" evidence="2">
    <location>
        <begin position="345"/>
        <end position="455"/>
    </location>
</feature>
<evidence type="ECO:0000259" key="2">
    <source>
        <dbReference type="Pfam" id="PF06742"/>
    </source>
</evidence>
<organism evidence="4 5">
    <name type="scientific">Mesorhizobium tianshanense</name>
    <dbReference type="NCBI Taxonomy" id="39844"/>
    <lineage>
        <taxon>Bacteria</taxon>
        <taxon>Pseudomonadati</taxon>
        <taxon>Pseudomonadota</taxon>
        <taxon>Alphaproteobacteria</taxon>
        <taxon>Hyphomicrobiales</taxon>
        <taxon>Phyllobacteriaceae</taxon>
        <taxon>Mesorhizobium</taxon>
    </lineage>
</organism>
<feature type="chain" id="PRO_5021939969" description="Cell envelope protein" evidence="1">
    <location>
        <begin position="20"/>
        <end position="472"/>
    </location>
</feature>
<evidence type="ECO:0000313" key="4">
    <source>
        <dbReference type="EMBL" id="TWI35284.1"/>
    </source>
</evidence>
<dbReference type="InterPro" id="IPR037049">
    <property type="entry name" value="DUF1214_C_sf"/>
</dbReference>
<protein>
    <recommendedName>
        <fullName evidence="6">Cell envelope protein</fullName>
    </recommendedName>
</protein>
<dbReference type="Gene3D" id="2.60.120.600">
    <property type="entry name" value="Domain of unknown function DUF1214, C-terminal domain"/>
    <property type="match status" value="1"/>
</dbReference>
<dbReference type="AlphaFoldDB" id="A0A562NSV7"/>
<dbReference type="InterPro" id="IPR037050">
    <property type="entry name" value="DUF1254_sf"/>
</dbReference>
<proteinExistence type="predicted"/>
<dbReference type="RefSeq" id="WP_240547139.1">
    <property type="nucleotide sequence ID" value="NZ_BSPF01000094.1"/>
</dbReference>
<name>A0A562NSV7_9HYPH</name>
<dbReference type="Proteomes" id="UP000317122">
    <property type="component" value="Unassembled WGS sequence"/>
</dbReference>
<keyword evidence="1" id="KW-0732">Signal</keyword>
<gene>
    <name evidence="4" type="ORF">IQ26_03264</name>
</gene>
<feature type="domain" description="DUF1254" evidence="3">
    <location>
        <begin position="75"/>
        <end position="205"/>
    </location>
</feature>
<dbReference type="SUPFAM" id="SSF160935">
    <property type="entry name" value="VPA0735-like"/>
    <property type="match status" value="1"/>
</dbReference>
<dbReference type="EMBL" id="VLKT01000019">
    <property type="protein sequence ID" value="TWI35284.1"/>
    <property type="molecule type" value="Genomic_DNA"/>
</dbReference>
<evidence type="ECO:0000256" key="1">
    <source>
        <dbReference type="SAM" id="SignalP"/>
    </source>
</evidence>
<dbReference type="PANTHER" id="PTHR36509">
    <property type="entry name" value="BLL3101 PROTEIN"/>
    <property type="match status" value="1"/>
</dbReference>
<dbReference type="PANTHER" id="PTHR36509:SF2">
    <property type="entry name" value="BLL3101 PROTEIN"/>
    <property type="match status" value="1"/>
</dbReference>
<sequence>MWWSISRRCLLLSAVIVCAASIGPERAAAAAVSTEEARAIAKEAYVWGFPLVDSYRIQHSYFVDTGNPEYKGAWNEIHNTARVYTPDDKAIQTPNSDTPYSFVGTDLRSEPLVLTVPKVDKERYYSLQFIDMYTFNFAYVGSRATGNDAGNFLLAGPSWKGQKPPGIKEVIQSETDFAFVLYRTQLLGPGDIDNVKNIQAGYKVQSLSAFLGQPAPPPLPDIEFIDPLSPADQKTSSAFFNQLNFILQFCPTHPSETELRARFARIGIEPGKAFDAAALSPEMRNAIEEGMADAWAEFENYKKSDIDTGKISSADGFGARAFLGDRYLDRMASAVLGIYGNSKDEAIYPAYFTDAEGQPTAGGNRYTLRFGPDQLPPVNSFWSLTLYALPESLLSANKLNRYLINSPMLPQLKKDADGGLTLHIQHESPGAENEANWLPTPSGPFFMIMRLYWPKPEALDGKWKAPALVRAQ</sequence>